<keyword evidence="1" id="KW-0812">Transmembrane</keyword>
<feature type="transmembrane region" description="Helical" evidence="1">
    <location>
        <begin position="61"/>
        <end position="81"/>
    </location>
</feature>
<keyword evidence="3" id="KW-1185">Reference proteome</keyword>
<proteinExistence type="predicted"/>
<organism evidence="2 3">
    <name type="scientific">Chitinophaga caeni</name>
    <dbReference type="NCBI Taxonomy" id="2029983"/>
    <lineage>
        <taxon>Bacteria</taxon>
        <taxon>Pseudomonadati</taxon>
        <taxon>Bacteroidota</taxon>
        <taxon>Chitinophagia</taxon>
        <taxon>Chitinophagales</taxon>
        <taxon>Chitinophagaceae</taxon>
        <taxon>Chitinophaga</taxon>
    </lineage>
</organism>
<dbReference type="KEGG" id="cbae:COR50_21790"/>
<feature type="transmembrane region" description="Helical" evidence="1">
    <location>
        <begin position="35"/>
        <end position="54"/>
    </location>
</feature>
<keyword evidence="1" id="KW-1133">Transmembrane helix</keyword>
<protein>
    <submittedName>
        <fullName evidence="2">Uncharacterized protein</fullName>
    </submittedName>
</protein>
<dbReference type="RefSeq" id="WP_098195962.1">
    <property type="nucleotide sequence ID" value="NZ_CP023777.1"/>
</dbReference>
<dbReference type="EMBL" id="CP023777">
    <property type="protein sequence ID" value="ATL49595.1"/>
    <property type="molecule type" value="Genomic_DNA"/>
</dbReference>
<reference evidence="2 3" key="1">
    <citation type="submission" date="2017-10" db="EMBL/GenBank/DDBJ databases">
        <title>Paenichitinophaga pekingensis gen. nov., sp. nov., isolated from activated sludge.</title>
        <authorList>
            <person name="Jin D."/>
            <person name="Kong X."/>
            <person name="Deng Y."/>
            <person name="Bai Z."/>
        </authorList>
    </citation>
    <scope>NUCLEOTIDE SEQUENCE [LARGE SCALE GENOMIC DNA]</scope>
    <source>
        <strain evidence="2 3">13</strain>
    </source>
</reference>
<gene>
    <name evidence="2" type="ORF">COR50_21790</name>
</gene>
<feature type="transmembrane region" description="Helical" evidence="1">
    <location>
        <begin position="12"/>
        <end position="29"/>
    </location>
</feature>
<evidence type="ECO:0000313" key="3">
    <source>
        <dbReference type="Proteomes" id="UP000220133"/>
    </source>
</evidence>
<feature type="transmembrane region" description="Helical" evidence="1">
    <location>
        <begin position="101"/>
        <end position="121"/>
    </location>
</feature>
<accession>A0A291R093</accession>
<evidence type="ECO:0000256" key="1">
    <source>
        <dbReference type="SAM" id="Phobius"/>
    </source>
</evidence>
<sequence length="132" mass="14972">MSIKLKRLIRILPFAVVLVLVTIGWWRILNITYLARVRNGIAAILVLINLLMFLFSYRLAILFTGIILLLCTLNLASFTLEIRTESYSLSFGGFSVSTPEFQPWALLLLAVYLVINLRFLLNSFGKYGSAIK</sequence>
<name>A0A291R093_9BACT</name>
<dbReference type="AlphaFoldDB" id="A0A291R093"/>
<dbReference type="Proteomes" id="UP000220133">
    <property type="component" value="Chromosome"/>
</dbReference>
<keyword evidence="1" id="KW-0472">Membrane</keyword>
<evidence type="ECO:0000313" key="2">
    <source>
        <dbReference type="EMBL" id="ATL49595.1"/>
    </source>
</evidence>